<keyword evidence="4 6" id="KW-0689">Ribosomal protein</keyword>
<dbReference type="Pfam" id="PF00687">
    <property type="entry name" value="Ribosomal_L1"/>
    <property type="match status" value="1"/>
</dbReference>
<evidence type="ECO:0000313" key="7">
    <source>
        <dbReference type="EMBL" id="HCQ40869.1"/>
    </source>
</evidence>
<evidence type="ECO:0000256" key="4">
    <source>
        <dbReference type="ARBA" id="ARBA00022980"/>
    </source>
</evidence>
<evidence type="ECO:0000256" key="3">
    <source>
        <dbReference type="ARBA" id="ARBA00022845"/>
    </source>
</evidence>
<dbReference type="Gene3D" id="3.30.190.20">
    <property type="match status" value="1"/>
</dbReference>
<protein>
    <recommendedName>
        <fullName evidence="6">Ribosomal protein</fullName>
    </recommendedName>
</protein>
<evidence type="ECO:0000256" key="5">
    <source>
        <dbReference type="ARBA" id="ARBA00023274"/>
    </source>
</evidence>
<dbReference type="Gene3D" id="3.40.50.790">
    <property type="match status" value="1"/>
</dbReference>
<dbReference type="PROSITE" id="PS01199">
    <property type="entry name" value="RIBOSOMAL_L1"/>
    <property type="match status" value="1"/>
</dbReference>
<evidence type="ECO:0000313" key="8">
    <source>
        <dbReference type="Proteomes" id="UP000262056"/>
    </source>
</evidence>
<dbReference type="CDD" id="cd00403">
    <property type="entry name" value="Ribosomal_L1"/>
    <property type="match status" value="1"/>
</dbReference>
<dbReference type="GO" id="GO:0006412">
    <property type="term" value="P:translation"/>
    <property type="evidence" value="ECO:0007669"/>
    <property type="project" value="InterPro"/>
</dbReference>
<proteinExistence type="inferred from homology"/>
<dbReference type="GO" id="GO:0015934">
    <property type="term" value="C:large ribosomal subunit"/>
    <property type="evidence" value="ECO:0007669"/>
    <property type="project" value="InterPro"/>
</dbReference>
<dbReference type="GO" id="GO:0003723">
    <property type="term" value="F:RNA binding"/>
    <property type="evidence" value="ECO:0007669"/>
    <property type="project" value="InterPro"/>
</dbReference>
<dbReference type="InterPro" id="IPR023674">
    <property type="entry name" value="Ribosomal_uL1-like"/>
</dbReference>
<dbReference type="PANTHER" id="PTHR36427:SF3">
    <property type="entry name" value="LARGE RIBOSOMAL SUBUNIT PROTEIN UL1M"/>
    <property type="match status" value="1"/>
</dbReference>
<accession>A0A656PN81</accession>
<keyword evidence="5 6" id="KW-0687">Ribonucleoprotein</keyword>
<keyword evidence="2" id="KW-0678">Repressor</keyword>
<dbReference type="InterPro" id="IPR023673">
    <property type="entry name" value="Ribosomal_uL1_CS"/>
</dbReference>
<name>A0A656PN81_UNCKA</name>
<keyword evidence="3" id="KW-0810">Translation regulation</keyword>
<reference evidence="7 8" key="1">
    <citation type="journal article" date="2018" name="Nat. Biotechnol.">
        <title>A standardized bacterial taxonomy based on genome phylogeny substantially revises the tree of life.</title>
        <authorList>
            <person name="Parks D.H."/>
            <person name="Chuvochina M."/>
            <person name="Waite D.W."/>
            <person name="Rinke C."/>
            <person name="Skarshewski A."/>
            <person name="Chaumeil P.A."/>
            <person name="Hugenholtz P."/>
        </authorList>
    </citation>
    <scope>NUCLEOTIDE SEQUENCE [LARGE SCALE GENOMIC DNA]</scope>
    <source>
        <strain evidence="7">UBA12021</strain>
    </source>
</reference>
<dbReference type="Proteomes" id="UP000262056">
    <property type="component" value="Unassembled WGS sequence"/>
</dbReference>
<evidence type="ECO:0000256" key="1">
    <source>
        <dbReference type="ARBA" id="ARBA00010531"/>
    </source>
</evidence>
<dbReference type="AlphaFoldDB" id="A0A656PN81"/>
<dbReference type="InterPro" id="IPR002143">
    <property type="entry name" value="Ribosomal_uL1"/>
</dbReference>
<evidence type="ECO:0000256" key="6">
    <source>
        <dbReference type="RuleBase" id="RU000659"/>
    </source>
</evidence>
<evidence type="ECO:0000256" key="2">
    <source>
        <dbReference type="ARBA" id="ARBA00022491"/>
    </source>
</evidence>
<organism evidence="7 8">
    <name type="scientific">candidate division WWE3 bacterium</name>
    <dbReference type="NCBI Taxonomy" id="2053526"/>
    <lineage>
        <taxon>Bacteria</taxon>
        <taxon>Katanobacteria</taxon>
    </lineage>
</organism>
<dbReference type="InterPro" id="IPR028364">
    <property type="entry name" value="Ribosomal_uL1/biogenesis"/>
</dbReference>
<dbReference type="SUPFAM" id="SSF56808">
    <property type="entry name" value="Ribosomal protein L1"/>
    <property type="match status" value="1"/>
</dbReference>
<comment type="caution">
    <text evidence="7">The sequence shown here is derived from an EMBL/GenBank/DDBJ whole genome shotgun (WGS) entry which is preliminary data.</text>
</comment>
<comment type="similarity">
    <text evidence="1 6">Belongs to the universal ribosomal protein uL1 family.</text>
</comment>
<dbReference type="EMBL" id="DQFB01000006">
    <property type="protein sequence ID" value="HCQ40869.1"/>
    <property type="molecule type" value="Genomic_DNA"/>
</dbReference>
<dbReference type="PIRSF" id="PIRSF002155">
    <property type="entry name" value="Ribosomal_L1"/>
    <property type="match status" value="1"/>
</dbReference>
<dbReference type="GO" id="GO:0003735">
    <property type="term" value="F:structural constituent of ribosome"/>
    <property type="evidence" value="ECO:0007669"/>
    <property type="project" value="InterPro"/>
</dbReference>
<dbReference type="GO" id="GO:0006417">
    <property type="term" value="P:regulation of translation"/>
    <property type="evidence" value="ECO:0007669"/>
    <property type="project" value="UniProtKB-KW"/>
</dbReference>
<dbReference type="PANTHER" id="PTHR36427">
    <property type="entry name" value="54S RIBOSOMAL PROTEIN L1, MITOCHONDRIAL"/>
    <property type="match status" value="1"/>
</dbReference>
<gene>
    <name evidence="7" type="ORF">DIU24_04175</name>
</gene>
<dbReference type="InterPro" id="IPR016095">
    <property type="entry name" value="Ribosomal_uL1_3-a/b-sand"/>
</dbReference>
<sequence length="214" mass="23903">MWRNNIMELMEAIKKAKLLSKEKFDATVEIHINLDLDSKKQDQPVRFSLTLPNGTGKTKKVAVLASKKVTGADLELKESDIELIQKGQIKPRIDFDTLVTEPAFMPKLAKVAKILGPAGVMPNPKTGTVTEDAEKAVSEIKKGRLDVKTEKDLPMIHTIIGKRSFTEKQLSENFMELYKTLKQSKPTKASPEWIKSIFISTSMGQSVKVDHANL</sequence>